<feature type="transmembrane region" description="Helical" evidence="7">
    <location>
        <begin position="179"/>
        <end position="201"/>
    </location>
</feature>
<comment type="similarity">
    <text evidence="2">Belongs to the DedA family.</text>
</comment>
<name>A0A848H210_9BURK</name>
<dbReference type="InterPro" id="IPR000326">
    <property type="entry name" value="PAP2/HPO"/>
</dbReference>
<feature type="transmembrane region" description="Helical" evidence="7">
    <location>
        <begin position="117"/>
        <end position="136"/>
    </location>
</feature>
<dbReference type="AlphaFoldDB" id="A0A848H210"/>
<dbReference type="PANTHER" id="PTHR30353">
    <property type="entry name" value="INNER MEMBRANE PROTEIN DEDA-RELATED"/>
    <property type="match status" value="1"/>
</dbReference>
<evidence type="ECO:0000256" key="5">
    <source>
        <dbReference type="ARBA" id="ARBA00022989"/>
    </source>
</evidence>
<feature type="transmembrane region" description="Helical" evidence="7">
    <location>
        <begin position="59"/>
        <end position="80"/>
    </location>
</feature>
<evidence type="ECO:0000256" key="4">
    <source>
        <dbReference type="ARBA" id="ARBA00022692"/>
    </source>
</evidence>
<feature type="transmembrane region" description="Helical" evidence="7">
    <location>
        <begin position="243"/>
        <end position="262"/>
    </location>
</feature>
<dbReference type="Pfam" id="PF09335">
    <property type="entry name" value="VTT_dom"/>
    <property type="match status" value="1"/>
</dbReference>
<dbReference type="Pfam" id="PF14067">
    <property type="entry name" value="LssY_C"/>
    <property type="match status" value="1"/>
</dbReference>
<keyword evidence="4 7" id="KW-0812">Transmembrane</keyword>
<dbReference type="Proteomes" id="UP000541185">
    <property type="component" value="Unassembled WGS sequence"/>
</dbReference>
<feature type="transmembrane region" description="Helical" evidence="7">
    <location>
        <begin position="452"/>
        <end position="471"/>
    </location>
</feature>
<dbReference type="EMBL" id="JABBFX010000001">
    <property type="protein sequence ID" value="NML44604.1"/>
    <property type="molecule type" value="Genomic_DNA"/>
</dbReference>
<dbReference type="InterPro" id="IPR025902">
    <property type="entry name" value="LssY-like-C_dom"/>
</dbReference>
<keyword evidence="10" id="KW-1185">Reference proteome</keyword>
<feature type="transmembrane region" description="Helical" evidence="7">
    <location>
        <begin position="293"/>
        <end position="319"/>
    </location>
</feature>
<feature type="transmembrane region" description="Helical" evidence="7">
    <location>
        <begin position="395"/>
        <end position="415"/>
    </location>
</feature>
<evidence type="ECO:0000313" key="10">
    <source>
        <dbReference type="Proteomes" id="UP000541185"/>
    </source>
</evidence>
<accession>A0A848H210</accession>
<evidence type="ECO:0000256" key="3">
    <source>
        <dbReference type="ARBA" id="ARBA00022475"/>
    </source>
</evidence>
<dbReference type="RefSeq" id="WP_169418721.1">
    <property type="nucleotide sequence ID" value="NZ_JABBFX010000001.1"/>
</dbReference>
<keyword evidence="3" id="KW-1003">Cell membrane</keyword>
<dbReference type="InterPro" id="IPR032818">
    <property type="entry name" value="DedA-like"/>
</dbReference>
<dbReference type="PANTHER" id="PTHR30353:SF15">
    <property type="entry name" value="INNER MEMBRANE PROTEIN YABI"/>
    <property type="match status" value="1"/>
</dbReference>
<protein>
    <submittedName>
        <fullName evidence="9">Phosphatase PAP2 family protein</fullName>
    </submittedName>
</protein>
<evidence type="ECO:0000256" key="2">
    <source>
        <dbReference type="ARBA" id="ARBA00010792"/>
    </source>
</evidence>
<dbReference type="SMART" id="SM00014">
    <property type="entry name" value="acidPPc"/>
    <property type="match status" value="1"/>
</dbReference>
<sequence length="664" mass="71334">MQHALDVFLSLAGRHPRAALAFIGLVAFAESLAIVGTLVPAAVVLFGAGALVGHGTLDLAWALAVAVVGAVAGNALSYELGRHQQERVRAWPLFRRYADHLGKAEGLIARHGAMSVLLARFAGAVRAFVPLLAGFARMPAGRFYATNVASALLWAPAHILPGVVFGASLHLAEQASGRLAVLALLLAALVWGATWIVRITIRVVVPLTRVLRAHALRAAGTREAWWTRFIRLLLDPGRPGSEALLAALALLLASMWLFLGIVEDVVTSDPLVAADHAVFTFLQQLRTEPMDRVMFAITELGSVGVMLPLVVAVAAWLAWQRSWRTAGYWIATVASAEAMVQVLKFTLGRHRPLSLYRGVEQFSFPSGHATISAVVLALLAFLLTRGQSMRWRIGIGAVAAVYAALVGFSRLYLGAHWLSDVLGGFSFGLAAVALSAMVYTQHRVDETIHPRGMAVVALVTVVVAASGWGWWRAPADLQFYAAAVPPQATTLQAWSSGGYRLLPLRRHEVAGELKEPFTLQVACAEGALRDGLRRSGWVAAPGLGIASVLQAIAPHPAVGQLPLLPRYDGGRASAIDLMLMPAPGANARNVLRLWDSGWRLPGNVPIWYGAYDREVQLRPNYSFLRRQPQPASAFVGNLATTGWQRLDQAGGTAPELWACTMRSP</sequence>
<evidence type="ECO:0000313" key="9">
    <source>
        <dbReference type="EMBL" id="NML44604.1"/>
    </source>
</evidence>
<comment type="subcellular location">
    <subcellularLocation>
        <location evidence="1">Cell membrane</location>
        <topology evidence="1">Multi-pass membrane protein</topology>
    </subcellularLocation>
</comment>
<dbReference type="InterPro" id="IPR032816">
    <property type="entry name" value="VTT_dom"/>
</dbReference>
<proteinExistence type="inferred from homology"/>
<keyword evidence="6 7" id="KW-0472">Membrane</keyword>
<reference evidence="9 10" key="1">
    <citation type="submission" date="2020-04" db="EMBL/GenBank/DDBJ databases">
        <title>Ramlibacter sp. G-1-2-2 isolated from soil.</title>
        <authorList>
            <person name="Dahal R.H."/>
        </authorList>
    </citation>
    <scope>NUCLEOTIDE SEQUENCE [LARGE SCALE GENOMIC DNA]</scope>
    <source>
        <strain evidence="9 10">G-1-2-2</strain>
    </source>
</reference>
<dbReference type="CDD" id="cd03392">
    <property type="entry name" value="PAP2_like_2"/>
    <property type="match status" value="1"/>
</dbReference>
<gene>
    <name evidence="9" type="ORF">HHL11_12630</name>
</gene>
<dbReference type="InterPro" id="IPR036938">
    <property type="entry name" value="PAP2/HPO_sf"/>
</dbReference>
<dbReference type="SUPFAM" id="SSF48317">
    <property type="entry name" value="Acid phosphatase/Vanadium-dependent haloperoxidase"/>
    <property type="match status" value="1"/>
</dbReference>
<evidence type="ECO:0000259" key="8">
    <source>
        <dbReference type="SMART" id="SM00014"/>
    </source>
</evidence>
<organism evidence="9 10">
    <name type="scientific">Ramlibacter agri</name>
    <dbReference type="NCBI Taxonomy" id="2728837"/>
    <lineage>
        <taxon>Bacteria</taxon>
        <taxon>Pseudomonadati</taxon>
        <taxon>Pseudomonadota</taxon>
        <taxon>Betaproteobacteria</taxon>
        <taxon>Burkholderiales</taxon>
        <taxon>Comamonadaceae</taxon>
        <taxon>Ramlibacter</taxon>
    </lineage>
</organism>
<evidence type="ECO:0000256" key="7">
    <source>
        <dbReference type="SAM" id="Phobius"/>
    </source>
</evidence>
<keyword evidence="5 7" id="KW-1133">Transmembrane helix</keyword>
<feature type="transmembrane region" description="Helical" evidence="7">
    <location>
        <begin position="362"/>
        <end position="383"/>
    </location>
</feature>
<dbReference type="Gene3D" id="1.20.144.10">
    <property type="entry name" value="Phosphatidic acid phosphatase type 2/haloperoxidase"/>
    <property type="match status" value="2"/>
</dbReference>
<feature type="domain" description="Phosphatidic acid phosphatase type 2/haloperoxidase" evidence="8">
    <location>
        <begin position="325"/>
        <end position="436"/>
    </location>
</feature>
<feature type="transmembrane region" description="Helical" evidence="7">
    <location>
        <begin position="20"/>
        <end position="53"/>
    </location>
</feature>
<comment type="caution">
    <text evidence="9">The sequence shown here is derived from an EMBL/GenBank/DDBJ whole genome shotgun (WGS) entry which is preliminary data.</text>
</comment>
<dbReference type="Pfam" id="PF01569">
    <property type="entry name" value="PAP2"/>
    <property type="match status" value="1"/>
</dbReference>
<feature type="transmembrane region" description="Helical" evidence="7">
    <location>
        <begin position="421"/>
        <end position="440"/>
    </location>
</feature>
<feature type="transmembrane region" description="Helical" evidence="7">
    <location>
        <begin position="148"/>
        <end position="172"/>
    </location>
</feature>
<evidence type="ECO:0000256" key="1">
    <source>
        <dbReference type="ARBA" id="ARBA00004651"/>
    </source>
</evidence>
<dbReference type="GO" id="GO:0005886">
    <property type="term" value="C:plasma membrane"/>
    <property type="evidence" value="ECO:0007669"/>
    <property type="project" value="UniProtKB-SubCell"/>
</dbReference>
<evidence type="ECO:0000256" key="6">
    <source>
        <dbReference type="ARBA" id="ARBA00023136"/>
    </source>
</evidence>